<proteinExistence type="predicted"/>
<dbReference type="WBParaSite" id="PSAMB.scaffold840size40493.g9105.t1">
    <property type="protein sequence ID" value="PSAMB.scaffold840size40493.g9105.t1"/>
    <property type="gene ID" value="PSAMB.scaffold840size40493.g9105"/>
</dbReference>
<evidence type="ECO:0000313" key="2">
    <source>
        <dbReference type="Proteomes" id="UP000887566"/>
    </source>
</evidence>
<feature type="signal peptide" evidence="1">
    <location>
        <begin position="1"/>
        <end position="19"/>
    </location>
</feature>
<reference evidence="3" key="1">
    <citation type="submission" date="2022-11" db="UniProtKB">
        <authorList>
            <consortium name="WormBaseParasite"/>
        </authorList>
    </citation>
    <scope>IDENTIFICATION</scope>
</reference>
<accession>A0A914XLE5</accession>
<evidence type="ECO:0000256" key="1">
    <source>
        <dbReference type="SAM" id="SignalP"/>
    </source>
</evidence>
<protein>
    <submittedName>
        <fullName evidence="3">Uncharacterized protein</fullName>
    </submittedName>
</protein>
<keyword evidence="1" id="KW-0732">Signal</keyword>
<sequence>MLKVIAISTIFCAISVSEALVNNCYVNGGESYGIPFMQCQSNSQSCFTFTCSADSQTVKGCNGGINYLEHQCPYLKQQCSSRNGVGTCQECYSDLCNGDGSNGAGVEAPRISLISSFIAVPAFTALIAKLS</sequence>
<dbReference type="Proteomes" id="UP000887566">
    <property type="component" value="Unplaced"/>
</dbReference>
<dbReference type="AlphaFoldDB" id="A0A914XLE5"/>
<evidence type="ECO:0000313" key="3">
    <source>
        <dbReference type="WBParaSite" id="PSAMB.scaffold840size40493.g9105.t1"/>
    </source>
</evidence>
<feature type="chain" id="PRO_5038010057" evidence="1">
    <location>
        <begin position="20"/>
        <end position="131"/>
    </location>
</feature>
<keyword evidence="2" id="KW-1185">Reference proteome</keyword>
<organism evidence="2 3">
    <name type="scientific">Plectus sambesii</name>
    <dbReference type="NCBI Taxonomy" id="2011161"/>
    <lineage>
        <taxon>Eukaryota</taxon>
        <taxon>Metazoa</taxon>
        <taxon>Ecdysozoa</taxon>
        <taxon>Nematoda</taxon>
        <taxon>Chromadorea</taxon>
        <taxon>Plectida</taxon>
        <taxon>Plectina</taxon>
        <taxon>Plectoidea</taxon>
        <taxon>Plectidae</taxon>
        <taxon>Plectus</taxon>
    </lineage>
</organism>
<name>A0A914XLE5_9BILA</name>